<dbReference type="InterPro" id="IPR035919">
    <property type="entry name" value="EAL_sf"/>
</dbReference>
<dbReference type="GO" id="GO:0071111">
    <property type="term" value="F:cyclic-guanylate-specific phosphodiesterase activity"/>
    <property type="evidence" value="ECO:0007669"/>
    <property type="project" value="InterPro"/>
</dbReference>
<protein>
    <recommendedName>
        <fullName evidence="1">EAL domain-containing protein</fullName>
    </recommendedName>
</protein>
<dbReference type="PROSITE" id="PS50883">
    <property type="entry name" value="EAL"/>
    <property type="match status" value="1"/>
</dbReference>
<keyword evidence="2" id="KW-0614">Plasmid</keyword>
<proteinExistence type="predicted"/>
<dbReference type="CDD" id="cd01948">
    <property type="entry name" value="EAL"/>
    <property type="match status" value="1"/>
</dbReference>
<sequence length="169" mass="18751">MISMEMLGKIRRMYFRANTFDPTRIEFGFEVTETAVMCDPEAAATTLQALRDLGAQISIDDFGTGYSSLAYLKRFPVDTLKVDRSFVMNIADDHVDQAIVRAVTDMAHSMQLTVVAEGVETAGQAQILQQLNVDLLQGFLYARPLPAEQLGTLLSQLAEPKKMYLPNKG</sequence>
<dbReference type="AlphaFoldDB" id="A0A7M1HXQ5"/>
<dbReference type="InterPro" id="IPR050706">
    <property type="entry name" value="Cyclic-di-GMP_PDE-like"/>
</dbReference>
<evidence type="ECO:0000259" key="1">
    <source>
        <dbReference type="PROSITE" id="PS50883"/>
    </source>
</evidence>
<dbReference type="SMART" id="SM00052">
    <property type="entry name" value="EAL"/>
    <property type="match status" value="1"/>
</dbReference>
<dbReference type="SUPFAM" id="SSF141868">
    <property type="entry name" value="EAL domain-like"/>
    <property type="match status" value="1"/>
</dbReference>
<feature type="domain" description="EAL" evidence="1">
    <location>
        <begin position="1"/>
        <end position="158"/>
    </location>
</feature>
<dbReference type="EMBL" id="MT074087">
    <property type="protein sequence ID" value="QOQ30733.1"/>
    <property type="molecule type" value="Genomic_DNA"/>
</dbReference>
<dbReference type="Pfam" id="PF00563">
    <property type="entry name" value="EAL"/>
    <property type="match status" value="1"/>
</dbReference>
<organism evidence="2">
    <name type="scientific">Pseudomonas putida</name>
    <name type="common">Arthrobacter siderocapsulatus</name>
    <dbReference type="NCBI Taxonomy" id="303"/>
    <lineage>
        <taxon>Bacteria</taxon>
        <taxon>Pseudomonadati</taxon>
        <taxon>Pseudomonadota</taxon>
        <taxon>Gammaproteobacteria</taxon>
        <taxon>Pseudomonadales</taxon>
        <taxon>Pseudomonadaceae</taxon>
        <taxon>Pseudomonas</taxon>
    </lineage>
</organism>
<dbReference type="PANTHER" id="PTHR33121">
    <property type="entry name" value="CYCLIC DI-GMP PHOSPHODIESTERASE PDEF"/>
    <property type="match status" value="1"/>
</dbReference>
<name>A0A7M1HXQ5_PSEPU</name>
<geneLocation type="plasmid" evidence="2">
    <name>p420352-strA</name>
</geneLocation>
<dbReference type="InterPro" id="IPR001633">
    <property type="entry name" value="EAL_dom"/>
</dbReference>
<dbReference type="PANTHER" id="PTHR33121:SF70">
    <property type="entry name" value="SIGNALING PROTEIN YKOW"/>
    <property type="match status" value="1"/>
</dbReference>
<reference evidence="2" key="1">
    <citation type="submission" date="2020-02" db="EMBL/GenBank/DDBJ databases">
        <authorList>
            <person name="Zhou D."/>
        </authorList>
    </citation>
    <scope>NUCLEOTIDE SEQUENCE</scope>
    <source>
        <strain evidence="2">15420352</strain>
        <plasmid evidence="2">p420352-strA</plasmid>
    </source>
</reference>
<evidence type="ECO:0000313" key="2">
    <source>
        <dbReference type="EMBL" id="QOQ30733.1"/>
    </source>
</evidence>
<accession>A0A7M1HXQ5</accession>
<dbReference type="Gene3D" id="3.20.20.450">
    <property type="entry name" value="EAL domain"/>
    <property type="match status" value="1"/>
</dbReference>